<reference evidence="3" key="1">
    <citation type="submission" date="2025-08" db="UniProtKB">
        <authorList>
            <consortium name="RefSeq"/>
        </authorList>
    </citation>
    <scope>IDENTIFICATION</scope>
    <source>
        <tissue evidence="3">Testes</tissue>
    </source>
</reference>
<feature type="non-terminal residue" evidence="3">
    <location>
        <position position="347"/>
    </location>
</feature>
<dbReference type="Proteomes" id="UP000694865">
    <property type="component" value="Unplaced"/>
</dbReference>
<feature type="region of interest" description="Disordered" evidence="1">
    <location>
        <begin position="181"/>
        <end position="200"/>
    </location>
</feature>
<feature type="compositionally biased region" description="Basic and acidic residues" evidence="1">
    <location>
        <begin position="243"/>
        <end position="255"/>
    </location>
</feature>
<keyword evidence="2" id="KW-1185">Reference proteome</keyword>
<protein>
    <submittedName>
        <fullName evidence="3">Uncharacterized protein LOC102806255</fullName>
    </submittedName>
</protein>
<proteinExistence type="predicted"/>
<feature type="region of interest" description="Disordered" evidence="1">
    <location>
        <begin position="1"/>
        <end position="28"/>
    </location>
</feature>
<feature type="compositionally biased region" description="Basic residues" evidence="1">
    <location>
        <begin position="1"/>
        <end position="20"/>
    </location>
</feature>
<sequence>MFRSNRGRGAHRSRPRKRSHTQSVGNASEKPRYTTVACFCLADRSEEKVPNTVTRQILHKAGLGLKKMKFCLDDNESQVVEKLTDESGFPQLKTCGGFEILQCLGNCRNLTVVNCAWSMQELKAHMGSQSKMYLRPIQKNLSTKPIHDVPTSNLKEMCHGCKEEFPTLELRDHLKYCTHFSSSSESDTDSPAPISDNILQRGTTTDVITSDIIQPETTIDLTSTAIQQDTTTDLTTTNAIGHEATDSTSKADDSTQRNQDLSVSDVVGKTVDFCKTKNVSNPVEILKFFQSKMVTGRKLDIDNPAECPKGSTNFITVNRSNILITGFNEISIMENLRDTLEVKFYDE</sequence>
<dbReference type="RefSeq" id="XP_006822760.1">
    <property type="nucleotide sequence ID" value="XM_006822697.1"/>
</dbReference>
<feature type="region of interest" description="Disordered" evidence="1">
    <location>
        <begin position="234"/>
        <end position="259"/>
    </location>
</feature>
<evidence type="ECO:0000313" key="2">
    <source>
        <dbReference type="Proteomes" id="UP000694865"/>
    </source>
</evidence>
<organism evidence="2 3">
    <name type="scientific">Saccoglossus kowalevskii</name>
    <name type="common">Acorn worm</name>
    <dbReference type="NCBI Taxonomy" id="10224"/>
    <lineage>
        <taxon>Eukaryota</taxon>
        <taxon>Metazoa</taxon>
        <taxon>Hemichordata</taxon>
        <taxon>Enteropneusta</taxon>
        <taxon>Harrimaniidae</taxon>
        <taxon>Saccoglossus</taxon>
    </lineage>
</organism>
<gene>
    <name evidence="3" type="primary">LOC102806255</name>
</gene>
<evidence type="ECO:0000313" key="3">
    <source>
        <dbReference type="RefSeq" id="XP_006822760.1"/>
    </source>
</evidence>
<dbReference type="GeneID" id="102806255"/>
<name>A0ABM0MRW9_SACKO</name>
<evidence type="ECO:0000256" key="1">
    <source>
        <dbReference type="SAM" id="MobiDB-lite"/>
    </source>
</evidence>
<accession>A0ABM0MRW9</accession>